<keyword evidence="5" id="KW-0620">Polyamine biosynthesis</keyword>
<organism evidence="10 11">
    <name type="scientific">Paenimyroides tangerinum</name>
    <dbReference type="NCBI Taxonomy" id="2488728"/>
    <lineage>
        <taxon>Bacteria</taxon>
        <taxon>Pseudomonadati</taxon>
        <taxon>Bacteroidota</taxon>
        <taxon>Flavobacteriia</taxon>
        <taxon>Flavobacteriales</taxon>
        <taxon>Flavobacteriaceae</taxon>
        <taxon>Paenimyroides</taxon>
    </lineage>
</organism>
<comment type="cofactor">
    <cofactor evidence="1">
        <name>pyruvate</name>
        <dbReference type="ChEBI" id="CHEBI:15361"/>
    </cofactor>
</comment>
<dbReference type="InterPro" id="IPR016067">
    <property type="entry name" value="S-AdoMet_deCO2ase_core"/>
</dbReference>
<dbReference type="EMBL" id="RQVQ01000006">
    <property type="protein sequence ID" value="RRJ92287.1"/>
    <property type="molecule type" value="Genomic_DNA"/>
</dbReference>
<evidence type="ECO:0000256" key="7">
    <source>
        <dbReference type="ARBA" id="ARBA00023239"/>
    </source>
</evidence>
<evidence type="ECO:0000313" key="10">
    <source>
        <dbReference type="EMBL" id="RRJ92287.1"/>
    </source>
</evidence>
<dbReference type="Proteomes" id="UP000275719">
    <property type="component" value="Unassembled WGS sequence"/>
</dbReference>
<accession>A0A3P3WD58</accession>
<name>A0A3P3WD58_9FLAO</name>
<dbReference type="OrthoDB" id="9793120at2"/>
<gene>
    <name evidence="10" type="ORF">EG240_03680</name>
</gene>
<evidence type="ECO:0000256" key="6">
    <source>
        <dbReference type="ARBA" id="ARBA00023145"/>
    </source>
</evidence>
<dbReference type="SUPFAM" id="SSF56276">
    <property type="entry name" value="S-adenosylmethionine decarboxylase"/>
    <property type="match status" value="1"/>
</dbReference>
<keyword evidence="11" id="KW-1185">Reference proteome</keyword>
<keyword evidence="6" id="KW-0865">Zymogen</keyword>
<comment type="caution">
    <text evidence="10">The sequence shown here is derived from an EMBL/GenBank/DDBJ whole genome shotgun (WGS) entry which is preliminary data.</text>
</comment>
<dbReference type="GO" id="GO:0008295">
    <property type="term" value="P:spermidine biosynthetic process"/>
    <property type="evidence" value="ECO:0007669"/>
    <property type="project" value="UniProtKB-KW"/>
</dbReference>
<dbReference type="GO" id="GO:0005829">
    <property type="term" value="C:cytosol"/>
    <property type="evidence" value="ECO:0007669"/>
    <property type="project" value="TreeGrafter"/>
</dbReference>
<keyword evidence="7" id="KW-0456">Lyase</keyword>
<dbReference type="PANTHER" id="PTHR33866">
    <property type="entry name" value="S-ADENOSYLMETHIONINE DECARBOXYLASE PROENZYME"/>
    <property type="match status" value="1"/>
</dbReference>
<keyword evidence="8" id="KW-0704">Schiff base</keyword>
<sequence>MHNNYSPGLHKLLTLEVSNSEKVTNLTAFEEFAIKIIKEHNLEIVGISKHTFDSNGFTAAICLMESHICIHTWPEFNQLTLDIYLCNYLKDNSEKVEILANAFKNYFEAKVLNETNVYR</sequence>
<evidence type="ECO:0000313" key="11">
    <source>
        <dbReference type="Proteomes" id="UP000275719"/>
    </source>
</evidence>
<dbReference type="RefSeq" id="WP_125017544.1">
    <property type="nucleotide sequence ID" value="NZ_RQVQ01000006.1"/>
</dbReference>
<dbReference type="InterPro" id="IPR003826">
    <property type="entry name" value="AdoMetDC_fam_prok"/>
</dbReference>
<evidence type="ECO:0000256" key="9">
    <source>
        <dbReference type="ARBA" id="ARBA00023317"/>
    </source>
</evidence>
<keyword evidence="3" id="KW-0068">Autocatalytic cleavage</keyword>
<proteinExistence type="predicted"/>
<evidence type="ECO:0000256" key="4">
    <source>
        <dbReference type="ARBA" id="ARBA00023066"/>
    </source>
</evidence>
<keyword evidence="9" id="KW-0670">Pyruvate</keyword>
<evidence type="ECO:0000256" key="8">
    <source>
        <dbReference type="ARBA" id="ARBA00023270"/>
    </source>
</evidence>
<evidence type="ECO:0000256" key="5">
    <source>
        <dbReference type="ARBA" id="ARBA00023115"/>
    </source>
</evidence>
<dbReference type="Pfam" id="PF02675">
    <property type="entry name" value="AdoMet_dc"/>
    <property type="match status" value="1"/>
</dbReference>
<dbReference type="PANTHER" id="PTHR33866:SF2">
    <property type="entry name" value="S-ADENOSYLMETHIONINE DECARBOXYLASE PROENZYME"/>
    <property type="match status" value="1"/>
</dbReference>
<evidence type="ECO:0000256" key="3">
    <source>
        <dbReference type="ARBA" id="ARBA00022813"/>
    </source>
</evidence>
<dbReference type="Gene3D" id="3.60.90.10">
    <property type="entry name" value="S-adenosylmethionine decarboxylase"/>
    <property type="match status" value="1"/>
</dbReference>
<dbReference type="AlphaFoldDB" id="A0A3P3WD58"/>
<evidence type="ECO:0000256" key="1">
    <source>
        <dbReference type="ARBA" id="ARBA00001928"/>
    </source>
</evidence>
<evidence type="ECO:0000256" key="2">
    <source>
        <dbReference type="ARBA" id="ARBA00022793"/>
    </source>
</evidence>
<dbReference type="GO" id="GO:0004014">
    <property type="term" value="F:adenosylmethionine decarboxylase activity"/>
    <property type="evidence" value="ECO:0007669"/>
    <property type="project" value="InterPro"/>
</dbReference>
<keyword evidence="4" id="KW-0745">Spermidine biosynthesis</keyword>
<keyword evidence="2" id="KW-0210">Decarboxylase</keyword>
<protein>
    <submittedName>
        <fullName evidence="10">Adenosylmethionine decarboxylase</fullName>
    </submittedName>
</protein>
<reference evidence="10 11" key="1">
    <citation type="submission" date="2018-11" db="EMBL/GenBank/DDBJ databases">
        <title>Flavobacterium sp. nov., YIM 102701-2 draft genome.</title>
        <authorList>
            <person name="Li G."/>
            <person name="Jiang Y."/>
        </authorList>
    </citation>
    <scope>NUCLEOTIDE SEQUENCE [LARGE SCALE GENOMIC DNA]</scope>
    <source>
        <strain evidence="10 11">YIM 102701-2</strain>
    </source>
</reference>